<dbReference type="EMBL" id="CM047908">
    <property type="protein sequence ID" value="KAJ0081003.1"/>
    <property type="molecule type" value="Genomic_DNA"/>
</dbReference>
<evidence type="ECO:0000313" key="2">
    <source>
        <dbReference type="Proteomes" id="UP001164250"/>
    </source>
</evidence>
<accession>A0ACC1A171</accession>
<gene>
    <name evidence="1" type="ORF">Patl1_11828</name>
</gene>
<keyword evidence="2" id="KW-1185">Reference proteome</keyword>
<name>A0ACC1A171_9ROSI</name>
<comment type="caution">
    <text evidence="1">The sequence shown here is derived from an EMBL/GenBank/DDBJ whole genome shotgun (WGS) entry which is preliminary data.</text>
</comment>
<dbReference type="Proteomes" id="UP001164250">
    <property type="component" value="Chromosome 12"/>
</dbReference>
<protein>
    <submittedName>
        <fullName evidence="1">Uncharacterized protein</fullName>
    </submittedName>
</protein>
<sequence>MFPTNRSSSLYLHNHHLLLLLFLILCYIFHLPNSRVLAAEVPVGYGYSIQSVNVDPSVKSSLTAQLGLIKKSSVYGADISSLNLLASFETKERLRVTITDSKNKRWEIPEEIIPRQSYRSHRLLPENIPNSPVNLMLSDPTSDLVFTLHNTTPFGFTVSRQSSGEILFDTSPSPANSDTFLVFKDQYIQFSSALPKERASLYGLGEHTKRSFKLTPNETLTLWNSDSGSSNLDINLYGSHPFHIDVRSPQGTTHGVLLLNSNGMDVVYTGDRITYKVIGGIIDLYFFAGPLPNTVIQQYTELIRPAYPYAVLVLWYVLNRFHQCRWGYKNVSDVESVVAGYAKAHIPLEVMWTDIDYMDSYKDFTLDPINFPVEPMKKFVDTLHQNGQRYVLILDPGISVNKTYGTFIRGMKADIFIKRDGVPYLGSVWPGPVYFPDFVNPAAGTFWEGEIKLFRHILPMDGLWLDMNEISNFITSPPIPSSTLDNPPYKDKQQWNAATY</sequence>
<evidence type="ECO:0000313" key="1">
    <source>
        <dbReference type="EMBL" id="KAJ0081003.1"/>
    </source>
</evidence>
<proteinExistence type="predicted"/>
<organism evidence="1 2">
    <name type="scientific">Pistacia atlantica</name>
    <dbReference type="NCBI Taxonomy" id="434234"/>
    <lineage>
        <taxon>Eukaryota</taxon>
        <taxon>Viridiplantae</taxon>
        <taxon>Streptophyta</taxon>
        <taxon>Embryophyta</taxon>
        <taxon>Tracheophyta</taxon>
        <taxon>Spermatophyta</taxon>
        <taxon>Magnoliopsida</taxon>
        <taxon>eudicotyledons</taxon>
        <taxon>Gunneridae</taxon>
        <taxon>Pentapetalae</taxon>
        <taxon>rosids</taxon>
        <taxon>malvids</taxon>
        <taxon>Sapindales</taxon>
        <taxon>Anacardiaceae</taxon>
        <taxon>Pistacia</taxon>
    </lineage>
</organism>
<reference evidence="2" key="1">
    <citation type="journal article" date="2023" name="G3 (Bethesda)">
        <title>Genome assembly and association tests identify interacting loci associated with vigor, precocity, and sex in interspecific pistachio rootstocks.</title>
        <authorList>
            <person name="Palmer W."/>
            <person name="Jacygrad E."/>
            <person name="Sagayaradj S."/>
            <person name="Cavanaugh K."/>
            <person name="Han R."/>
            <person name="Bertier L."/>
            <person name="Beede B."/>
            <person name="Kafkas S."/>
            <person name="Golino D."/>
            <person name="Preece J."/>
            <person name="Michelmore R."/>
        </authorList>
    </citation>
    <scope>NUCLEOTIDE SEQUENCE [LARGE SCALE GENOMIC DNA]</scope>
</reference>